<keyword evidence="1" id="KW-0472">Membrane</keyword>
<dbReference type="HOGENOM" id="CLU_2081643_0_0_0"/>
<dbReference type="Proteomes" id="UP000008631">
    <property type="component" value="Chromosome"/>
</dbReference>
<evidence type="ECO:0000256" key="1">
    <source>
        <dbReference type="SAM" id="Phobius"/>
    </source>
</evidence>
<dbReference type="RefSeq" id="WP_013563027.1">
    <property type="nucleotide sequence ID" value="NC_014962.1"/>
</dbReference>
<gene>
    <name evidence="2" type="ordered locus">Isop_0141</name>
</gene>
<dbReference type="KEGG" id="ipa:Isop_0141"/>
<keyword evidence="1" id="KW-0812">Transmembrane</keyword>
<feature type="transmembrane region" description="Helical" evidence="1">
    <location>
        <begin position="90"/>
        <end position="111"/>
    </location>
</feature>
<reference key="1">
    <citation type="submission" date="2010-11" db="EMBL/GenBank/DDBJ databases">
        <title>The complete sequence of chromosome of Isophaera pallida ATCC 43644.</title>
        <authorList>
            <consortium name="US DOE Joint Genome Institute (JGI-PGF)"/>
            <person name="Lucas S."/>
            <person name="Copeland A."/>
            <person name="Lapidus A."/>
            <person name="Bruce D."/>
            <person name="Goodwin L."/>
            <person name="Pitluck S."/>
            <person name="Kyrpides N."/>
            <person name="Mavromatis K."/>
            <person name="Pagani I."/>
            <person name="Ivanova N."/>
            <person name="Saunders E."/>
            <person name="Brettin T."/>
            <person name="Detter J.C."/>
            <person name="Han C."/>
            <person name="Tapia R."/>
            <person name="Land M."/>
            <person name="Hauser L."/>
            <person name="Markowitz V."/>
            <person name="Cheng J.-F."/>
            <person name="Hugenholtz P."/>
            <person name="Woyke T."/>
            <person name="Wu D."/>
            <person name="Eisen J.A."/>
        </authorList>
    </citation>
    <scope>NUCLEOTIDE SEQUENCE</scope>
    <source>
        <strain>ATCC 43644</strain>
    </source>
</reference>
<name>E8R643_ISOPI</name>
<dbReference type="InParanoid" id="E8R643"/>
<feature type="transmembrane region" description="Helical" evidence="1">
    <location>
        <begin position="20"/>
        <end position="46"/>
    </location>
</feature>
<organism evidence="2 3">
    <name type="scientific">Isosphaera pallida (strain ATCC 43644 / DSM 9630 / IS1B)</name>
    <dbReference type="NCBI Taxonomy" id="575540"/>
    <lineage>
        <taxon>Bacteria</taxon>
        <taxon>Pseudomonadati</taxon>
        <taxon>Planctomycetota</taxon>
        <taxon>Planctomycetia</taxon>
        <taxon>Isosphaerales</taxon>
        <taxon>Isosphaeraceae</taxon>
        <taxon>Isosphaera</taxon>
    </lineage>
</organism>
<evidence type="ECO:0000313" key="2">
    <source>
        <dbReference type="EMBL" id="ADV60738.1"/>
    </source>
</evidence>
<dbReference type="AlphaFoldDB" id="E8R643"/>
<keyword evidence="3" id="KW-1185">Reference proteome</keyword>
<evidence type="ECO:0000313" key="3">
    <source>
        <dbReference type="Proteomes" id="UP000008631"/>
    </source>
</evidence>
<accession>E8R643</accession>
<keyword evidence="1" id="KW-1133">Transmembrane helix</keyword>
<dbReference type="STRING" id="575540.Isop_0141"/>
<sequence length="117" mass="12896">MSRSFQEIKPPPEIKGNRGLIRTILALLLIFSPVLLDCAWVVASWWQPFLGVGPVKGDFNTPFLDALGAITGFSSEQAAFVWGDFRDQVFMTPTVGITVFLAISGVMMLFMSAARNR</sequence>
<reference evidence="2 3" key="2">
    <citation type="journal article" date="2011" name="Stand. Genomic Sci.">
        <title>Complete genome sequence of Isosphaera pallida type strain (IS1B).</title>
        <authorList>
            <consortium name="US DOE Joint Genome Institute (JGI-PGF)"/>
            <person name="Goker M."/>
            <person name="Cleland D."/>
            <person name="Saunders E."/>
            <person name="Lapidus A."/>
            <person name="Nolan M."/>
            <person name="Lucas S."/>
            <person name="Hammon N."/>
            <person name="Deshpande S."/>
            <person name="Cheng J.F."/>
            <person name="Tapia R."/>
            <person name="Han C."/>
            <person name="Goodwin L."/>
            <person name="Pitluck S."/>
            <person name="Liolios K."/>
            <person name="Pagani I."/>
            <person name="Ivanova N."/>
            <person name="Mavromatis K."/>
            <person name="Pati A."/>
            <person name="Chen A."/>
            <person name="Palaniappan K."/>
            <person name="Land M."/>
            <person name="Hauser L."/>
            <person name="Chang Y.J."/>
            <person name="Jeffries C.D."/>
            <person name="Detter J.C."/>
            <person name="Beck B."/>
            <person name="Woyke T."/>
            <person name="Bristow J."/>
            <person name="Eisen J.A."/>
            <person name="Markowitz V."/>
            <person name="Hugenholtz P."/>
            <person name="Kyrpides N.C."/>
            <person name="Klenk H.P."/>
        </authorList>
    </citation>
    <scope>NUCLEOTIDE SEQUENCE [LARGE SCALE GENOMIC DNA]</scope>
    <source>
        <strain evidence="3">ATCC 43644 / DSM 9630 / IS1B</strain>
    </source>
</reference>
<proteinExistence type="predicted"/>
<dbReference type="EMBL" id="CP002353">
    <property type="protein sequence ID" value="ADV60738.1"/>
    <property type="molecule type" value="Genomic_DNA"/>
</dbReference>
<protein>
    <submittedName>
        <fullName evidence="2">Uncharacterized protein</fullName>
    </submittedName>
</protein>